<protein>
    <submittedName>
        <fullName evidence="1">Citrate (Si)-synthase</fullName>
        <ecNumber evidence="1">2.3.3.1</ecNumber>
    </submittedName>
</protein>
<evidence type="ECO:0000313" key="1">
    <source>
        <dbReference type="EMBL" id="QZE13216.1"/>
    </source>
</evidence>
<name>A0AC61NIP1_9BACT</name>
<dbReference type="EMBL" id="CP081303">
    <property type="protein sequence ID" value="QZE13216.1"/>
    <property type="molecule type" value="Genomic_DNA"/>
</dbReference>
<dbReference type="Proteomes" id="UP000826212">
    <property type="component" value="Chromosome"/>
</dbReference>
<dbReference type="EC" id="2.3.3.1" evidence="1"/>
<gene>
    <name evidence="1" type="ORF">K4L44_11530</name>
</gene>
<evidence type="ECO:0000313" key="2">
    <source>
        <dbReference type="Proteomes" id="UP000826212"/>
    </source>
</evidence>
<keyword evidence="1" id="KW-0808">Transferase</keyword>
<organism evidence="1 2">
    <name type="scientific">Halosquirtibacter laminarini</name>
    <dbReference type="NCBI Taxonomy" id="3374600"/>
    <lineage>
        <taxon>Bacteria</taxon>
        <taxon>Pseudomonadati</taxon>
        <taxon>Bacteroidota</taxon>
        <taxon>Bacteroidia</taxon>
        <taxon>Marinilabiliales</taxon>
        <taxon>Prolixibacteraceae</taxon>
        <taxon>Halosquirtibacter</taxon>
    </lineage>
</organism>
<accession>A0AC61NIP1</accession>
<sequence length="439" mass="50260">MDYIKQRLFEKGSLMRAQLQDLLKESRDLIVDEVTIGNVLGGMRGVTSLLTVTSKLDQYEGIRYRGFSLPELYKVLPRYNTEGEPLAEGVFYLLLTGEVPTMEEVEYMRKDWVQRSEVPEHVFRAIDALPKTSKPMTRFSTGILAAATQSQFQKQHRVGLRKEDYWDSTYEDVMNMIAQLPVIASYIYRKEFCDGEVIALDPNLDWSANFAHMMGFNSEEEFKLFRMYMFIHADHEGGNVSAHTAHLVGSALSNPFYSYAAGMIGLAGPLHGYANQEVIRWIKSMYKHYNRTFEEGLSEEEIHDFVEKTLDDGNVIPGYGHAVLRATDPRFITQKDFADKYVQNDPLIHTVNILYKVVPAVLQERGKAKNPWPNVDAFSGSLLLHYGIKDYIFYTVMFGVSRALGVGAQLIWDRFLSLPIERPNSQTLDWFTEYANSED</sequence>
<reference evidence="1" key="1">
    <citation type="submission" date="2021-08" db="EMBL/GenBank/DDBJ databases">
        <title>Novel anaerobic bacterium isolated from sea squirt in East Sea, Republic of Korea.</title>
        <authorList>
            <person name="Nguyen T.H."/>
            <person name="Li Z."/>
            <person name="Lee Y.-J."/>
            <person name="Ko J."/>
            <person name="Kim S.-G."/>
        </authorList>
    </citation>
    <scope>NUCLEOTIDE SEQUENCE</scope>
    <source>
        <strain evidence="1">KCTC 25031</strain>
    </source>
</reference>
<proteinExistence type="predicted"/>
<keyword evidence="1" id="KW-0012">Acyltransferase</keyword>
<keyword evidence="2" id="KW-1185">Reference proteome</keyword>